<gene>
    <name evidence="2" type="ORF">OBBRIDRAFT_837456</name>
</gene>
<reference evidence="2 3" key="1">
    <citation type="submission" date="2016-07" db="EMBL/GenBank/DDBJ databases">
        <title>Draft genome of the white-rot fungus Obba rivulosa 3A-2.</title>
        <authorList>
            <consortium name="DOE Joint Genome Institute"/>
            <person name="Miettinen O."/>
            <person name="Riley R."/>
            <person name="Acob R."/>
            <person name="Barry K."/>
            <person name="Cullen D."/>
            <person name="De Vries R."/>
            <person name="Hainaut M."/>
            <person name="Hatakka A."/>
            <person name="Henrissat B."/>
            <person name="Hilden K."/>
            <person name="Kuo R."/>
            <person name="Labutti K."/>
            <person name="Lipzen A."/>
            <person name="Makela M.R."/>
            <person name="Sandor L."/>
            <person name="Spatafora J.W."/>
            <person name="Grigoriev I.V."/>
            <person name="Hibbett D.S."/>
        </authorList>
    </citation>
    <scope>NUCLEOTIDE SEQUENCE [LARGE SCALE GENOMIC DNA]</scope>
    <source>
        <strain evidence="2 3">3A-2</strain>
    </source>
</reference>
<keyword evidence="3" id="KW-1185">Reference proteome</keyword>
<name>A0A8E2DJ01_9APHY</name>
<feature type="region of interest" description="Disordered" evidence="1">
    <location>
        <begin position="637"/>
        <end position="665"/>
    </location>
</feature>
<feature type="compositionally biased region" description="Acidic residues" evidence="1">
    <location>
        <begin position="142"/>
        <end position="174"/>
    </location>
</feature>
<feature type="region of interest" description="Disordered" evidence="1">
    <location>
        <begin position="88"/>
        <end position="191"/>
    </location>
</feature>
<feature type="region of interest" description="Disordered" evidence="1">
    <location>
        <begin position="1"/>
        <end position="73"/>
    </location>
</feature>
<feature type="compositionally biased region" description="Low complexity" evidence="1">
    <location>
        <begin position="64"/>
        <end position="73"/>
    </location>
</feature>
<feature type="region of interest" description="Disordered" evidence="1">
    <location>
        <begin position="251"/>
        <end position="316"/>
    </location>
</feature>
<feature type="compositionally biased region" description="Basic and acidic residues" evidence="1">
    <location>
        <begin position="88"/>
        <end position="101"/>
    </location>
</feature>
<dbReference type="EMBL" id="KV722488">
    <property type="protein sequence ID" value="OCH87369.1"/>
    <property type="molecule type" value="Genomic_DNA"/>
</dbReference>
<protein>
    <submittedName>
        <fullName evidence="2">Uncharacterized protein</fullName>
    </submittedName>
</protein>
<feature type="compositionally biased region" description="Basic residues" evidence="1">
    <location>
        <begin position="179"/>
        <end position="188"/>
    </location>
</feature>
<organism evidence="2 3">
    <name type="scientific">Obba rivulosa</name>
    <dbReference type="NCBI Taxonomy" id="1052685"/>
    <lineage>
        <taxon>Eukaryota</taxon>
        <taxon>Fungi</taxon>
        <taxon>Dikarya</taxon>
        <taxon>Basidiomycota</taxon>
        <taxon>Agaricomycotina</taxon>
        <taxon>Agaricomycetes</taxon>
        <taxon>Polyporales</taxon>
        <taxon>Gelatoporiaceae</taxon>
        <taxon>Obba</taxon>
    </lineage>
</organism>
<sequence length="665" mass="74006">MSSKAQTRMNSQPNKKKTALSEQLPVPERMQTRAKNKDAHPGLPDRGPSRRSTQEVQAIHKEQAAANEAAAVAEAAAIRHVAEIEYANKEMDQRDEREANHPSKNKHTEKARHARPVNLSLARHIQQDIGDGGLPLPHDPVSSEDEDEYGDSENQGDLESEDSISDTGELENEEESKTAKSKKRRTKVGRAAIEAEVTALQSARRSTDAAKAVVGKRSASAASESSEPRVVLIAILAGVLLTTLYSRSKKAKVPKGPSGLFSDWRNPTRKVASRATPGGGHGRAASVSSKTSSMPPTSDGEVVGSKSDGGLHFGGLQDEDEELEHAATAQSPLSWTAHAVRAGARGSGIYAMLDDERVYDRLTTIRMNNTSNRFNLKGARTSRTARKKPTTSDVPEHMREKFTQVLVPLAREHLGTLPPWTTMPLEDFRALFKRVFPDEDHVIEEGDVYHRLLTFRLTDWQSNFGSAALKAITDYIERNREDLADTDAIKEWIAFELGDNNRNRPFLWKEWNDGKKKMGRLQSELILRTLTAHLQALAVIPANIGLSDKPPVGALIYSVLAVERALGFWKDGIKRVPPGSAGHFSEDYWGDRIEYVNGRNVNNRRASRYLKVTTAFTEKNWEDIWDGAYFFFQDKKRQSYQQPPRVVEDAEEDFDMESDPSDVEA</sequence>
<evidence type="ECO:0000313" key="3">
    <source>
        <dbReference type="Proteomes" id="UP000250043"/>
    </source>
</evidence>
<evidence type="ECO:0000313" key="2">
    <source>
        <dbReference type="EMBL" id="OCH87369.1"/>
    </source>
</evidence>
<dbReference type="Proteomes" id="UP000250043">
    <property type="component" value="Unassembled WGS sequence"/>
</dbReference>
<dbReference type="OrthoDB" id="2803752at2759"/>
<feature type="compositionally biased region" description="Acidic residues" evidence="1">
    <location>
        <begin position="649"/>
        <end position="665"/>
    </location>
</feature>
<dbReference type="AlphaFoldDB" id="A0A8E2DJ01"/>
<accession>A0A8E2DJ01</accession>
<feature type="compositionally biased region" description="Polar residues" evidence="1">
    <location>
        <begin position="1"/>
        <end position="13"/>
    </location>
</feature>
<feature type="compositionally biased region" description="Basic residues" evidence="1">
    <location>
        <begin position="103"/>
        <end position="115"/>
    </location>
</feature>
<proteinExistence type="predicted"/>
<feature type="compositionally biased region" description="Polar residues" evidence="1">
    <location>
        <begin position="286"/>
        <end position="296"/>
    </location>
</feature>
<evidence type="ECO:0000256" key="1">
    <source>
        <dbReference type="SAM" id="MobiDB-lite"/>
    </source>
</evidence>